<reference evidence="2 3" key="1">
    <citation type="submission" date="2019-05" db="EMBL/GenBank/DDBJ databases">
        <title>Another draft genome of Portunus trituberculatus and its Hox gene families provides insights of decapod evolution.</title>
        <authorList>
            <person name="Jeong J.-H."/>
            <person name="Song I."/>
            <person name="Kim S."/>
            <person name="Choi T."/>
            <person name="Kim D."/>
            <person name="Ryu S."/>
            <person name="Kim W."/>
        </authorList>
    </citation>
    <scope>NUCLEOTIDE SEQUENCE [LARGE SCALE GENOMIC DNA]</scope>
    <source>
        <tissue evidence="2">Muscle</tissue>
    </source>
</reference>
<sequence>MKLQEASRHRSTLPAPPASSPTTQGCHCAPVLKGLISTSHFLNHYHLHFHLQAQINVTNTATCLEPRHSALPPPTNISTANSCLTWST</sequence>
<dbReference type="EMBL" id="VSRR010013660">
    <property type="protein sequence ID" value="MPC56057.1"/>
    <property type="molecule type" value="Genomic_DNA"/>
</dbReference>
<feature type="region of interest" description="Disordered" evidence="1">
    <location>
        <begin position="1"/>
        <end position="24"/>
    </location>
</feature>
<evidence type="ECO:0000256" key="1">
    <source>
        <dbReference type="SAM" id="MobiDB-lite"/>
    </source>
</evidence>
<accession>A0A5B7GFH8</accession>
<name>A0A5B7GFH8_PORTR</name>
<evidence type="ECO:0000313" key="3">
    <source>
        <dbReference type="Proteomes" id="UP000324222"/>
    </source>
</evidence>
<comment type="caution">
    <text evidence="2">The sequence shown here is derived from an EMBL/GenBank/DDBJ whole genome shotgun (WGS) entry which is preliminary data.</text>
</comment>
<dbReference type="PROSITE" id="PS51257">
    <property type="entry name" value="PROKAR_LIPOPROTEIN"/>
    <property type="match status" value="1"/>
</dbReference>
<proteinExistence type="predicted"/>
<protein>
    <submittedName>
        <fullName evidence="2">Uncharacterized protein</fullName>
    </submittedName>
</protein>
<dbReference type="AlphaFoldDB" id="A0A5B7GFH8"/>
<organism evidence="2 3">
    <name type="scientific">Portunus trituberculatus</name>
    <name type="common">Swimming crab</name>
    <name type="synonym">Neptunus trituberculatus</name>
    <dbReference type="NCBI Taxonomy" id="210409"/>
    <lineage>
        <taxon>Eukaryota</taxon>
        <taxon>Metazoa</taxon>
        <taxon>Ecdysozoa</taxon>
        <taxon>Arthropoda</taxon>
        <taxon>Crustacea</taxon>
        <taxon>Multicrustacea</taxon>
        <taxon>Malacostraca</taxon>
        <taxon>Eumalacostraca</taxon>
        <taxon>Eucarida</taxon>
        <taxon>Decapoda</taxon>
        <taxon>Pleocyemata</taxon>
        <taxon>Brachyura</taxon>
        <taxon>Eubrachyura</taxon>
        <taxon>Portunoidea</taxon>
        <taxon>Portunidae</taxon>
        <taxon>Portuninae</taxon>
        <taxon>Portunus</taxon>
    </lineage>
</organism>
<keyword evidence="3" id="KW-1185">Reference proteome</keyword>
<gene>
    <name evidence="2" type="ORF">E2C01_050007</name>
</gene>
<dbReference type="Proteomes" id="UP000324222">
    <property type="component" value="Unassembled WGS sequence"/>
</dbReference>
<evidence type="ECO:0000313" key="2">
    <source>
        <dbReference type="EMBL" id="MPC56057.1"/>
    </source>
</evidence>